<dbReference type="RefSeq" id="WP_194536042.1">
    <property type="nucleotide sequence ID" value="NZ_JACEFB010000001.1"/>
</dbReference>
<evidence type="ECO:0000313" key="2">
    <source>
        <dbReference type="EMBL" id="MBA2224601.1"/>
    </source>
</evidence>
<comment type="caution">
    <text evidence="2">The sequence shown here is derived from an EMBL/GenBank/DDBJ whole genome shotgun (WGS) entry which is preliminary data.</text>
</comment>
<protein>
    <submittedName>
        <fullName evidence="2">Uncharacterized protein</fullName>
    </submittedName>
</protein>
<evidence type="ECO:0000313" key="3">
    <source>
        <dbReference type="Proteomes" id="UP000542342"/>
    </source>
</evidence>
<name>A0A7V9AA05_9BACT</name>
<accession>A0A7V9AA05</accession>
<gene>
    <name evidence="2" type="ORF">H0921_00310</name>
</gene>
<evidence type="ECO:0000256" key="1">
    <source>
        <dbReference type="SAM" id="MobiDB-lite"/>
    </source>
</evidence>
<proteinExistence type="predicted"/>
<keyword evidence="3" id="KW-1185">Reference proteome</keyword>
<sequence>MTETLTVECDVHFYRRGRGSRKELRPGGEPPRPATPGRVPRIARLMALAIRFDSLLRAGEIAHYTELARLGHVTRARVSQIMNLVYLAPDIQEAILFLPRTVRGRDPIHLRQLQPIAAALDWGKQRRMWQELMAQAAQPVQAATH</sequence>
<dbReference type="Proteomes" id="UP000542342">
    <property type="component" value="Unassembled WGS sequence"/>
</dbReference>
<feature type="region of interest" description="Disordered" evidence="1">
    <location>
        <begin position="19"/>
        <end position="38"/>
    </location>
</feature>
<reference evidence="2 3" key="1">
    <citation type="submission" date="2020-07" db="EMBL/GenBank/DDBJ databases">
        <title>Thermogemmata thermophila gen. nov., sp. nov., a novel moderate thermophilic planctomycete from a Kamchatka hot spring.</title>
        <authorList>
            <person name="Elcheninov A.G."/>
            <person name="Podosokorskaya O.A."/>
            <person name="Kovaleva O.L."/>
            <person name="Novikov A."/>
            <person name="Bonch-Osmolovskaya E.A."/>
            <person name="Toshchakov S.V."/>
            <person name="Kublanov I.V."/>
        </authorList>
    </citation>
    <scope>NUCLEOTIDE SEQUENCE [LARGE SCALE GENOMIC DNA]</scope>
    <source>
        <strain evidence="2 3">2918</strain>
    </source>
</reference>
<dbReference type="AlphaFoldDB" id="A0A7V9AA05"/>
<dbReference type="EMBL" id="JACEFB010000001">
    <property type="protein sequence ID" value="MBA2224601.1"/>
    <property type="molecule type" value="Genomic_DNA"/>
</dbReference>
<organism evidence="2 3">
    <name type="scientific">Thermogemmata fonticola</name>
    <dbReference type="NCBI Taxonomy" id="2755323"/>
    <lineage>
        <taxon>Bacteria</taxon>
        <taxon>Pseudomonadati</taxon>
        <taxon>Planctomycetota</taxon>
        <taxon>Planctomycetia</taxon>
        <taxon>Gemmatales</taxon>
        <taxon>Gemmataceae</taxon>
        <taxon>Thermogemmata</taxon>
    </lineage>
</organism>